<name>A0A0F4G5X8_9PEZI</name>
<accession>A0A0F4G5X8</accession>
<gene>
    <name evidence="2" type="ORF">TI39_contig5826g00001</name>
</gene>
<dbReference type="EMBL" id="LAFY01005781">
    <property type="protein sequence ID" value="KJX92776.1"/>
    <property type="molecule type" value="Genomic_DNA"/>
</dbReference>
<feature type="region of interest" description="Disordered" evidence="1">
    <location>
        <begin position="39"/>
        <end position="60"/>
    </location>
</feature>
<feature type="compositionally biased region" description="Gly residues" evidence="1">
    <location>
        <begin position="40"/>
        <end position="55"/>
    </location>
</feature>
<dbReference type="Proteomes" id="UP000033647">
    <property type="component" value="Unassembled WGS sequence"/>
</dbReference>
<dbReference type="OrthoDB" id="10566414at2759"/>
<organism evidence="2 3">
    <name type="scientific">Zymoseptoria brevis</name>
    <dbReference type="NCBI Taxonomy" id="1047168"/>
    <lineage>
        <taxon>Eukaryota</taxon>
        <taxon>Fungi</taxon>
        <taxon>Dikarya</taxon>
        <taxon>Ascomycota</taxon>
        <taxon>Pezizomycotina</taxon>
        <taxon>Dothideomycetes</taxon>
        <taxon>Dothideomycetidae</taxon>
        <taxon>Mycosphaerellales</taxon>
        <taxon>Mycosphaerellaceae</taxon>
        <taxon>Zymoseptoria</taxon>
    </lineage>
</organism>
<evidence type="ECO:0000313" key="2">
    <source>
        <dbReference type="EMBL" id="KJX92776.1"/>
    </source>
</evidence>
<protein>
    <submittedName>
        <fullName evidence="2">Uncharacterized protein</fullName>
    </submittedName>
</protein>
<reference evidence="2 3" key="1">
    <citation type="submission" date="2015-03" db="EMBL/GenBank/DDBJ databases">
        <title>RNA-seq based gene annotation and comparative genomics of four Zymoseptoria species reveal species-specific pathogenicity related genes and transposable element activity.</title>
        <authorList>
            <person name="Grandaubert J."/>
            <person name="Bhattacharyya A."/>
            <person name="Stukenbrock E.H."/>
        </authorList>
    </citation>
    <scope>NUCLEOTIDE SEQUENCE [LARGE SCALE GENOMIC DNA]</scope>
    <source>
        <strain evidence="2 3">Zb18110</strain>
    </source>
</reference>
<comment type="caution">
    <text evidence="2">The sequence shown here is derived from an EMBL/GenBank/DDBJ whole genome shotgun (WGS) entry which is preliminary data.</text>
</comment>
<sequence length="135" mass="14634">MLKFDVGNGQVVEWEGKSSQSMARWQLRVRSGSRILPSGTGIGSAGIGPGGGGAGPDDVTWFVGERDEAQPACIQTQQPYFEQKQALGAATTTHAIAQLCDHIESLRGQHDRTIFEQRAEKEDLERGRIATITQP</sequence>
<evidence type="ECO:0000256" key="1">
    <source>
        <dbReference type="SAM" id="MobiDB-lite"/>
    </source>
</evidence>
<dbReference type="AlphaFoldDB" id="A0A0F4G5X8"/>
<evidence type="ECO:0000313" key="3">
    <source>
        <dbReference type="Proteomes" id="UP000033647"/>
    </source>
</evidence>
<proteinExistence type="predicted"/>
<keyword evidence="3" id="KW-1185">Reference proteome</keyword>